<feature type="region of interest" description="Disordered" evidence="6">
    <location>
        <begin position="1"/>
        <end position="91"/>
    </location>
</feature>
<gene>
    <name evidence="8" type="ORF">V1633_13875</name>
</gene>
<feature type="transmembrane region" description="Helical" evidence="7">
    <location>
        <begin position="282"/>
        <end position="302"/>
    </location>
</feature>
<feature type="transmembrane region" description="Helical" evidence="7">
    <location>
        <begin position="463"/>
        <end position="485"/>
    </location>
</feature>
<protein>
    <submittedName>
        <fullName evidence="8">ABC transporter permease</fullName>
    </submittedName>
</protein>
<dbReference type="Pfam" id="PF02653">
    <property type="entry name" value="BPD_transp_2"/>
    <property type="match status" value="1"/>
</dbReference>
<feature type="transmembrane region" description="Helical" evidence="7">
    <location>
        <begin position="250"/>
        <end position="270"/>
    </location>
</feature>
<evidence type="ECO:0000313" key="8">
    <source>
        <dbReference type="EMBL" id="MEE6259572.1"/>
    </source>
</evidence>
<dbReference type="Proteomes" id="UP001332243">
    <property type="component" value="Unassembled WGS sequence"/>
</dbReference>
<sequence length="503" mass="50875">MTDVNTPGVPAPRENPDGAGTETGTEKVTGTAGAAPAEPVAGAVEPAEPAADAAAPATGGTEAAASAAGGAEPAKTADGTDPAQPAGAAPLTDRDGGASLLLKLFVRNLWSANTVAVTVLAVVLAMVIGAILIIVSDPDVLHTFSYFTARPQDALNSSWAVVSDAYANLFKGAIVDPAAVSGWISGTNGWQPVFAPISETLTYTAPLVFTGLAVSLAFRGGLFNIGAQGQATVGVILAALAGFLLPLPPVVHLVVALVAGALGGALWGFASGFLKARTGAHEVITTIMLNYVATYFLAWIIVQNGVHASDRTDAISRSVDGSAQLPRLLGGDLRVHLGIVLAVGATWAVSWLLNRSTFGFELRAVGANPEAARTAGISVAKTYVLVMVIAGALSGLGGANMVLGSTATALTPLVIAQIGFDGILVALLGRVRPWGVALAALLFGALQAGGNRMQSYASVSLELVTVLQALIVIFIAAPALVKAIFGLRAARAARLQTSMAKGW</sequence>
<evidence type="ECO:0000256" key="3">
    <source>
        <dbReference type="ARBA" id="ARBA00022692"/>
    </source>
</evidence>
<keyword evidence="2" id="KW-1003">Cell membrane</keyword>
<name>A0ABU7RSU6_9ACTN</name>
<evidence type="ECO:0000313" key="9">
    <source>
        <dbReference type="Proteomes" id="UP001332243"/>
    </source>
</evidence>
<feature type="compositionally biased region" description="Low complexity" evidence="6">
    <location>
        <begin position="18"/>
        <end position="77"/>
    </location>
</feature>
<reference evidence="8 9" key="1">
    <citation type="submission" date="2024-01" db="EMBL/GenBank/DDBJ databases">
        <title>Genome insights into Plantactinospora sonchi sp. nov.</title>
        <authorList>
            <person name="Wang L."/>
        </authorList>
    </citation>
    <scope>NUCLEOTIDE SEQUENCE [LARGE SCALE GENOMIC DNA]</scope>
    <source>
        <strain evidence="8 9">NEAU-QY2</strain>
    </source>
</reference>
<dbReference type="CDD" id="cd06580">
    <property type="entry name" value="TM_PBP1_transp_TpRbsC_like"/>
    <property type="match status" value="1"/>
</dbReference>
<evidence type="ECO:0000256" key="6">
    <source>
        <dbReference type="SAM" id="MobiDB-lite"/>
    </source>
</evidence>
<comment type="caution">
    <text evidence="8">The sequence shown here is derived from an EMBL/GenBank/DDBJ whole genome shotgun (WGS) entry which is preliminary data.</text>
</comment>
<feature type="transmembrane region" description="Helical" evidence="7">
    <location>
        <begin position="335"/>
        <end position="353"/>
    </location>
</feature>
<dbReference type="EMBL" id="JAZGQK010000011">
    <property type="protein sequence ID" value="MEE6259572.1"/>
    <property type="molecule type" value="Genomic_DNA"/>
</dbReference>
<keyword evidence="3 7" id="KW-0812">Transmembrane</keyword>
<comment type="subcellular location">
    <subcellularLocation>
        <location evidence="1">Cell membrane</location>
        <topology evidence="1">Multi-pass membrane protein</topology>
    </subcellularLocation>
</comment>
<keyword evidence="9" id="KW-1185">Reference proteome</keyword>
<feature type="transmembrane region" description="Helical" evidence="7">
    <location>
        <begin position="200"/>
        <end position="218"/>
    </location>
</feature>
<evidence type="ECO:0000256" key="5">
    <source>
        <dbReference type="ARBA" id="ARBA00023136"/>
    </source>
</evidence>
<accession>A0ABU7RSU6</accession>
<organism evidence="8 9">
    <name type="scientific">Plantactinospora sonchi</name>
    <dbReference type="NCBI Taxonomy" id="1544735"/>
    <lineage>
        <taxon>Bacteria</taxon>
        <taxon>Bacillati</taxon>
        <taxon>Actinomycetota</taxon>
        <taxon>Actinomycetes</taxon>
        <taxon>Micromonosporales</taxon>
        <taxon>Micromonosporaceae</taxon>
        <taxon>Plantactinospora</taxon>
    </lineage>
</organism>
<keyword evidence="4 7" id="KW-1133">Transmembrane helix</keyword>
<feature type="transmembrane region" description="Helical" evidence="7">
    <location>
        <begin position="409"/>
        <end position="427"/>
    </location>
</feature>
<dbReference type="InterPro" id="IPR001851">
    <property type="entry name" value="ABC_transp_permease"/>
</dbReference>
<evidence type="ECO:0000256" key="4">
    <source>
        <dbReference type="ARBA" id="ARBA00022989"/>
    </source>
</evidence>
<dbReference type="PANTHER" id="PTHR47089">
    <property type="entry name" value="ABC TRANSPORTER, PERMEASE PROTEIN"/>
    <property type="match status" value="1"/>
</dbReference>
<feature type="transmembrane region" description="Helical" evidence="7">
    <location>
        <begin position="383"/>
        <end position="403"/>
    </location>
</feature>
<feature type="transmembrane region" description="Helical" evidence="7">
    <location>
        <begin position="434"/>
        <end position="451"/>
    </location>
</feature>
<feature type="transmembrane region" description="Helical" evidence="7">
    <location>
        <begin position="109"/>
        <end position="135"/>
    </location>
</feature>
<dbReference type="PANTHER" id="PTHR47089:SF1">
    <property type="entry name" value="GUANOSINE ABC TRANSPORTER PERMEASE PROTEIN NUPP"/>
    <property type="match status" value="1"/>
</dbReference>
<evidence type="ECO:0000256" key="2">
    <source>
        <dbReference type="ARBA" id="ARBA00022475"/>
    </source>
</evidence>
<dbReference type="RefSeq" id="WP_331214690.1">
    <property type="nucleotide sequence ID" value="NZ_JAZGQK010000011.1"/>
</dbReference>
<feature type="transmembrane region" description="Helical" evidence="7">
    <location>
        <begin position="225"/>
        <end position="244"/>
    </location>
</feature>
<evidence type="ECO:0000256" key="1">
    <source>
        <dbReference type="ARBA" id="ARBA00004651"/>
    </source>
</evidence>
<keyword evidence="5 7" id="KW-0472">Membrane</keyword>
<evidence type="ECO:0000256" key="7">
    <source>
        <dbReference type="SAM" id="Phobius"/>
    </source>
</evidence>
<proteinExistence type="predicted"/>